<dbReference type="Pfam" id="PF08539">
    <property type="entry name" value="HbrB"/>
    <property type="match status" value="1"/>
</dbReference>
<name>A0A9W8GX27_9FUNG</name>
<dbReference type="GO" id="GO:0031932">
    <property type="term" value="C:TORC2 complex"/>
    <property type="evidence" value="ECO:0007669"/>
    <property type="project" value="TreeGrafter"/>
</dbReference>
<evidence type="ECO:0000313" key="3">
    <source>
        <dbReference type="Proteomes" id="UP001140011"/>
    </source>
</evidence>
<accession>A0A9W8GX27</accession>
<dbReference type="EMBL" id="JANBUH010000128">
    <property type="protein sequence ID" value="KAJ2754270.1"/>
    <property type="molecule type" value="Genomic_DNA"/>
</dbReference>
<feature type="region of interest" description="Disordered" evidence="1">
    <location>
        <begin position="1"/>
        <end position="57"/>
    </location>
</feature>
<dbReference type="Proteomes" id="UP001140011">
    <property type="component" value="Unassembled WGS sequence"/>
</dbReference>
<protein>
    <submittedName>
        <fullName evidence="2">Uncharacterized protein</fullName>
    </submittedName>
</protein>
<reference evidence="2" key="1">
    <citation type="submission" date="2022-07" db="EMBL/GenBank/DDBJ databases">
        <title>Phylogenomic reconstructions and comparative analyses of Kickxellomycotina fungi.</title>
        <authorList>
            <person name="Reynolds N.K."/>
            <person name="Stajich J.E."/>
            <person name="Barry K."/>
            <person name="Grigoriev I.V."/>
            <person name="Crous P."/>
            <person name="Smith M.E."/>
        </authorList>
    </citation>
    <scope>NUCLEOTIDE SEQUENCE</scope>
    <source>
        <strain evidence="2">BCRC 34297</strain>
    </source>
</reference>
<feature type="compositionally biased region" description="Low complexity" evidence="1">
    <location>
        <begin position="44"/>
        <end position="54"/>
    </location>
</feature>
<dbReference type="OrthoDB" id="2290221at2759"/>
<dbReference type="AlphaFoldDB" id="A0A9W8GX27"/>
<dbReference type="InterPro" id="IPR013745">
    <property type="entry name" value="Bit61/PRR5"/>
</dbReference>
<dbReference type="GO" id="GO:0038203">
    <property type="term" value="P:TORC2 signaling"/>
    <property type="evidence" value="ECO:0007669"/>
    <property type="project" value="TreeGrafter"/>
</dbReference>
<sequence length="349" mass="37163">MEGASFEASVRSPLRQWAQHTSPSQYQPAHAGGPRSPRPPPPSSQHQQSQQSQQKATALSPLLMIHHSPRIGYGQRGLASPMVLSGSGLGTPKTPTTPHHPAINSVAALDARGISRDFAHSGQMAGGDDRWRRLGARILPLFNGDRVVGSVEENSEMVRSCLLRDADAAWPEIHAILRVGMASLVRALYRALGVPPKFEAPQAGLPPVLSVAGIVSAGVGLDHLVAAVAGVWQTLYSHVLPYLDGVFLPLRLFKAAAARRRADAPGVRHAVLMHFRDSIVIPLLPSLDAAAPVCAAAARRRALDFGYALPELCPMAQAVHMLSMLAALTPADRGPLHHSARTMAMALQS</sequence>
<feature type="compositionally biased region" description="Polar residues" evidence="1">
    <location>
        <begin position="18"/>
        <end position="27"/>
    </location>
</feature>
<organism evidence="2 3">
    <name type="scientific">Coemansia pectinata</name>
    <dbReference type="NCBI Taxonomy" id="1052879"/>
    <lineage>
        <taxon>Eukaryota</taxon>
        <taxon>Fungi</taxon>
        <taxon>Fungi incertae sedis</taxon>
        <taxon>Zoopagomycota</taxon>
        <taxon>Kickxellomycotina</taxon>
        <taxon>Kickxellomycetes</taxon>
        <taxon>Kickxellales</taxon>
        <taxon>Kickxellaceae</taxon>
        <taxon>Coemansia</taxon>
    </lineage>
</organism>
<dbReference type="PANTHER" id="PTHR32428:SF2">
    <property type="entry name" value="TARGET OF RAPAMYCIN COMPLEX 2 SUBUNIT BIT61-RELATED"/>
    <property type="match status" value="1"/>
</dbReference>
<dbReference type="PANTHER" id="PTHR32428">
    <property type="entry name" value="TARGET OF RAPAMYCIN COMPLEX 2 SUBUNIT BIT61-RELATED"/>
    <property type="match status" value="1"/>
</dbReference>
<comment type="caution">
    <text evidence="2">The sequence shown here is derived from an EMBL/GenBank/DDBJ whole genome shotgun (WGS) entry which is preliminary data.</text>
</comment>
<gene>
    <name evidence="2" type="ORF">GGI19_002533</name>
</gene>
<evidence type="ECO:0000256" key="1">
    <source>
        <dbReference type="SAM" id="MobiDB-lite"/>
    </source>
</evidence>
<proteinExistence type="predicted"/>
<evidence type="ECO:0000313" key="2">
    <source>
        <dbReference type="EMBL" id="KAJ2754270.1"/>
    </source>
</evidence>
<keyword evidence="3" id="KW-1185">Reference proteome</keyword>